<proteinExistence type="predicted"/>
<reference evidence="2 3" key="1">
    <citation type="journal article" date="2021" name="Elife">
        <title>Chloroplast acquisition without the gene transfer in kleptoplastic sea slugs, Plakobranchus ocellatus.</title>
        <authorList>
            <person name="Maeda T."/>
            <person name="Takahashi S."/>
            <person name="Yoshida T."/>
            <person name="Shimamura S."/>
            <person name="Takaki Y."/>
            <person name="Nagai Y."/>
            <person name="Toyoda A."/>
            <person name="Suzuki Y."/>
            <person name="Arimoto A."/>
            <person name="Ishii H."/>
            <person name="Satoh N."/>
            <person name="Nishiyama T."/>
            <person name="Hasebe M."/>
            <person name="Maruyama T."/>
            <person name="Minagawa J."/>
            <person name="Obokata J."/>
            <person name="Shigenobu S."/>
        </authorList>
    </citation>
    <scope>NUCLEOTIDE SEQUENCE [LARGE SCALE GENOMIC DNA]</scope>
</reference>
<dbReference type="SUPFAM" id="SSF103473">
    <property type="entry name" value="MFS general substrate transporter"/>
    <property type="match status" value="1"/>
</dbReference>
<comment type="caution">
    <text evidence="2">The sequence shown here is derived from an EMBL/GenBank/DDBJ whole genome shotgun (WGS) entry which is preliminary data.</text>
</comment>
<dbReference type="AlphaFoldDB" id="A0AAV3XXZ3"/>
<keyword evidence="3" id="KW-1185">Reference proteome</keyword>
<dbReference type="Proteomes" id="UP000735302">
    <property type="component" value="Unassembled WGS sequence"/>
</dbReference>
<accession>A0AAV3XXZ3</accession>
<evidence type="ECO:0000313" key="3">
    <source>
        <dbReference type="Proteomes" id="UP000735302"/>
    </source>
</evidence>
<evidence type="ECO:0000313" key="2">
    <source>
        <dbReference type="EMBL" id="GFN75718.1"/>
    </source>
</evidence>
<keyword evidence="1" id="KW-1133">Transmembrane helix</keyword>
<dbReference type="InterPro" id="IPR036259">
    <property type="entry name" value="MFS_trans_sf"/>
</dbReference>
<organism evidence="2 3">
    <name type="scientific">Plakobranchus ocellatus</name>
    <dbReference type="NCBI Taxonomy" id="259542"/>
    <lineage>
        <taxon>Eukaryota</taxon>
        <taxon>Metazoa</taxon>
        <taxon>Spiralia</taxon>
        <taxon>Lophotrochozoa</taxon>
        <taxon>Mollusca</taxon>
        <taxon>Gastropoda</taxon>
        <taxon>Heterobranchia</taxon>
        <taxon>Euthyneura</taxon>
        <taxon>Panpulmonata</taxon>
        <taxon>Sacoglossa</taxon>
        <taxon>Placobranchoidea</taxon>
        <taxon>Plakobranchidae</taxon>
        <taxon>Plakobranchus</taxon>
    </lineage>
</organism>
<gene>
    <name evidence="2" type="ORF">PoB_000222400</name>
</gene>
<sequence>MRISNFHLQVTKEIIKRTEMSPLLPLYNPDLIISSNSKDDGDFVDDDDDDDDDDYGDKHGGCDGANFANDDDDNNRACKYFHYDKDIDNAVVDNRNSVSNTVGRLAAGFLSFLGQGTMRIYNCGTFLAGLSCLLLPLCTTFPALVAFAVAHGFFHWSVDPVPALA</sequence>
<feature type="transmembrane region" description="Helical" evidence="1">
    <location>
        <begin position="126"/>
        <end position="154"/>
    </location>
</feature>
<name>A0AAV3XXZ3_9GAST</name>
<protein>
    <submittedName>
        <fullName evidence="2">Monocarboxylate transporter 14</fullName>
    </submittedName>
</protein>
<dbReference type="EMBL" id="BLXT01000298">
    <property type="protein sequence ID" value="GFN75718.1"/>
    <property type="molecule type" value="Genomic_DNA"/>
</dbReference>
<keyword evidence="1" id="KW-0812">Transmembrane</keyword>
<evidence type="ECO:0000256" key="1">
    <source>
        <dbReference type="SAM" id="Phobius"/>
    </source>
</evidence>
<keyword evidence="1" id="KW-0472">Membrane</keyword>